<dbReference type="RefSeq" id="WP_406767990.1">
    <property type="nucleotide sequence ID" value="NZ_JBJHZZ010000001.1"/>
</dbReference>
<evidence type="ECO:0000256" key="1">
    <source>
        <dbReference type="SAM" id="Coils"/>
    </source>
</evidence>
<evidence type="ECO:0000313" key="3">
    <source>
        <dbReference type="EMBL" id="MFL0245530.1"/>
    </source>
</evidence>
<keyword evidence="4" id="KW-1185">Reference proteome</keyword>
<evidence type="ECO:0000313" key="4">
    <source>
        <dbReference type="Proteomes" id="UP001623591"/>
    </source>
</evidence>
<keyword evidence="2" id="KW-0472">Membrane</keyword>
<accession>A0ABW8SZ16</accession>
<organism evidence="3 4">
    <name type="scientific">Candidatus Clostridium stratigraminis</name>
    <dbReference type="NCBI Taxonomy" id="3381661"/>
    <lineage>
        <taxon>Bacteria</taxon>
        <taxon>Bacillati</taxon>
        <taxon>Bacillota</taxon>
        <taxon>Clostridia</taxon>
        <taxon>Eubacteriales</taxon>
        <taxon>Clostridiaceae</taxon>
        <taxon>Clostridium</taxon>
    </lineage>
</organism>
<feature type="transmembrane region" description="Helical" evidence="2">
    <location>
        <begin position="604"/>
        <end position="625"/>
    </location>
</feature>
<feature type="transmembrane region" description="Helical" evidence="2">
    <location>
        <begin position="685"/>
        <end position="705"/>
    </location>
</feature>
<evidence type="ECO:0000256" key="2">
    <source>
        <dbReference type="SAM" id="Phobius"/>
    </source>
</evidence>
<keyword evidence="2" id="KW-0812">Transmembrane</keyword>
<dbReference type="EMBL" id="JBJHZZ010000001">
    <property type="protein sequence ID" value="MFL0245530.1"/>
    <property type="molecule type" value="Genomic_DNA"/>
</dbReference>
<reference evidence="3 4" key="1">
    <citation type="submission" date="2024-11" db="EMBL/GenBank/DDBJ databases">
        <authorList>
            <person name="Heng Y.C."/>
            <person name="Lim A.C.H."/>
            <person name="Lee J.K.Y."/>
            <person name="Kittelmann S."/>
        </authorList>
    </citation>
    <scope>NUCLEOTIDE SEQUENCE [LARGE SCALE GENOMIC DNA]</scope>
    <source>
        <strain evidence="3 4">WILCCON 0185</strain>
    </source>
</reference>
<feature type="coiled-coil region" evidence="1">
    <location>
        <begin position="166"/>
        <end position="230"/>
    </location>
</feature>
<feature type="transmembrane region" description="Helical" evidence="2">
    <location>
        <begin position="565"/>
        <end position="584"/>
    </location>
</feature>
<keyword evidence="1" id="KW-0175">Coiled coil</keyword>
<feature type="transmembrane region" description="Helical" evidence="2">
    <location>
        <begin position="350"/>
        <end position="380"/>
    </location>
</feature>
<comment type="caution">
    <text evidence="3">The sequence shown here is derived from an EMBL/GenBank/DDBJ whole genome shotgun (WGS) entry which is preliminary data.</text>
</comment>
<sequence length="978" mass="103133">MSDSVGKISLDVELQGDLSKQINESAAKIGEQLKASLQNIGNFNFEKITGSLSDTLKIAMDKALSGINISVENVFNNAGDTISEVINMSKENALAAIAEINKAAAKMLEGVAAMSKKIKIPVSFPNPTNTSVPNTEGFINPTIPRGPPMPSIPVPKIPKINTGINLEILKSQIDNLSQSLDITNSKIEQQREKLAGLKESYAMAFDGARKNKLQEEILKTESAINKLIATSDNAGFKLADLDAQFAVLGNMAKDATSGVNAVDNKLKQTANSATKTSGSLKGLGNSAKNTGNSFSNSHNSMSMFFGTMVRWGIIFPMIIKGITAIGTNLLNSLKVNEQFSNSLNLIKSNLYTAFMPIYQAILPAINTLMSALATATAYIASFIGNIFGKTYQQSFNAAKAMQSQVGALTQTEKQAKKTATSLTGVGNAATAAGNAAKKASGGLAGFDEINKLGGSNEKGSGTPGSGVITPITPMTNIAPIEATTSKWADGFKKVLSSIFQPFKKAWAAVGPSVTAEFNKAIEGSKVTISNFFKMLATPPVQQFLENIGILVLSIIKLGLRIYDGFILPILNWFIHILPGAASGLNPVVNMVTGFVNFLSGTGFPVIQTILGLMIAWKAATIAMTIAQEAQNAVLAIQAIRAIGVSGALGLFEGVTGSATVAQWLLSAATGASIVAQTAHTIAVGAWNIIATIATGVTMAFGAAIAFLTSPITLTILAIGALIAIGLLLYKNWDIIKAKASEVWIGIQNIFATFSNWLGSVFTTDWSNKFGFLGNILNAYLANVRNIFNSVKQIFSGIIDFVSGVFTGNWSKAWNGVKNVFSGIVNTFGAVMKAPLNGIIGLINGTIGGLNKIKVPGWVPGLGGSGIDIPKIPYLARGGVINQPTLAMVGERGQEAVMPLENNTGWINNLAGQISAQIDSNNTGTGNREIIDILKQILKTLSGQSGDLIIKIGESEFARIAINAINKRTRMTGKTELII</sequence>
<proteinExistence type="predicted"/>
<protein>
    <recommendedName>
        <fullName evidence="5">Phage-related protein</fullName>
    </recommendedName>
</protein>
<dbReference type="Proteomes" id="UP001623591">
    <property type="component" value="Unassembled WGS sequence"/>
</dbReference>
<gene>
    <name evidence="3" type="ORF">ACJDUG_00890</name>
</gene>
<evidence type="ECO:0008006" key="5">
    <source>
        <dbReference type="Google" id="ProtNLM"/>
    </source>
</evidence>
<feature type="transmembrane region" description="Helical" evidence="2">
    <location>
        <begin position="711"/>
        <end position="729"/>
    </location>
</feature>
<keyword evidence="2" id="KW-1133">Transmembrane helix</keyword>
<feature type="transmembrane region" description="Helical" evidence="2">
    <location>
        <begin position="311"/>
        <end position="330"/>
    </location>
</feature>
<name>A0ABW8SZ16_9CLOT</name>